<dbReference type="AlphaFoldDB" id="A0A2M8LF29"/>
<organism evidence="4 5">
    <name type="scientific">Candidatus Uhrbacteria bacterium CG10_big_fil_rev_8_21_14_0_10_48_11</name>
    <dbReference type="NCBI Taxonomy" id="1975037"/>
    <lineage>
        <taxon>Bacteria</taxon>
        <taxon>Candidatus Uhriibacteriota</taxon>
    </lineage>
</organism>
<reference evidence="4 5" key="1">
    <citation type="submission" date="2017-09" db="EMBL/GenBank/DDBJ databases">
        <title>Depth-based differentiation of microbial function through sediment-hosted aquifers and enrichment of novel symbionts in the deep terrestrial subsurface.</title>
        <authorList>
            <person name="Probst A.J."/>
            <person name="Ladd B."/>
            <person name="Jarett J.K."/>
            <person name="Geller-Mcgrath D.E."/>
            <person name="Sieber C.M."/>
            <person name="Emerson J.B."/>
            <person name="Anantharaman K."/>
            <person name="Thomas B.C."/>
            <person name="Malmstrom R."/>
            <person name="Stieglmeier M."/>
            <person name="Klingl A."/>
            <person name="Woyke T."/>
            <person name="Ryan C.M."/>
            <person name="Banfield J.F."/>
        </authorList>
    </citation>
    <scope>NUCLEOTIDE SEQUENCE [LARGE SCALE GENOMIC DNA]</scope>
    <source>
        <strain evidence="4">CG10_big_fil_rev_8_21_14_0_10_48_11</strain>
    </source>
</reference>
<keyword evidence="2" id="KW-0548">Nucleotidyltransferase</keyword>
<evidence type="ECO:0000256" key="2">
    <source>
        <dbReference type="ARBA" id="ARBA00022695"/>
    </source>
</evidence>
<keyword evidence="1" id="KW-0808">Transferase</keyword>
<name>A0A2M8LF29_9BACT</name>
<dbReference type="SUPFAM" id="SSF53448">
    <property type="entry name" value="Nucleotide-diphospho-sugar transferases"/>
    <property type="match status" value="1"/>
</dbReference>
<dbReference type="Pfam" id="PF12804">
    <property type="entry name" value="NTP_transf_3"/>
    <property type="match status" value="1"/>
</dbReference>
<evidence type="ECO:0000256" key="1">
    <source>
        <dbReference type="ARBA" id="ARBA00022679"/>
    </source>
</evidence>
<dbReference type="InterPro" id="IPR050065">
    <property type="entry name" value="GlmU-like"/>
</dbReference>
<comment type="caution">
    <text evidence="4">The sequence shown here is derived from an EMBL/GenBank/DDBJ whole genome shotgun (WGS) entry which is preliminary data.</text>
</comment>
<dbReference type="InterPro" id="IPR029044">
    <property type="entry name" value="Nucleotide-diphossugar_trans"/>
</dbReference>
<evidence type="ECO:0000313" key="5">
    <source>
        <dbReference type="Proteomes" id="UP000231152"/>
    </source>
</evidence>
<dbReference type="Gene3D" id="3.90.550.10">
    <property type="entry name" value="Spore Coat Polysaccharide Biosynthesis Protein SpsA, Chain A"/>
    <property type="match status" value="1"/>
</dbReference>
<dbReference type="PANTHER" id="PTHR43584:SF8">
    <property type="entry name" value="N-ACETYLMURAMATE ALPHA-1-PHOSPHATE URIDYLYLTRANSFERASE"/>
    <property type="match status" value="1"/>
</dbReference>
<feature type="domain" description="MobA-like NTP transferase" evidence="3">
    <location>
        <begin position="22"/>
        <end position="160"/>
    </location>
</feature>
<sequence>MTRPAISRRVIVNLFEQRGVYAVVLGGGFGYFPRPKGQRLPKLLAKVSPSATVISTVLGAVAYAGFENPVVTIQQLYADVLEPEVRRSLATSAIAFQPQVNGGDLMALECAIRQLPDDWEHILVVLGDMPCWRPSTLRHMVERHLDSNARVTIAALDRTSGEIDAALAQESLRWGRVCITGNRVDGISFLDEKNASLFWQLTLSSPSAYVMHRSVMENAFRVQPSGEKGERRMTTLVNYVCAQTVDVRVEIVPPDEVLGVNTMAELDLVRSTLWWRTESDVHGYRPSYEQVAET</sequence>
<dbReference type="PANTHER" id="PTHR43584">
    <property type="entry name" value="NUCLEOTIDYL TRANSFERASE"/>
    <property type="match status" value="1"/>
</dbReference>
<gene>
    <name evidence="4" type="ORF">COV04_01805</name>
</gene>
<evidence type="ECO:0000259" key="3">
    <source>
        <dbReference type="Pfam" id="PF12804"/>
    </source>
</evidence>
<protein>
    <recommendedName>
        <fullName evidence="3">MobA-like NTP transferase domain-containing protein</fullName>
    </recommendedName>
</protein>
<proteinExistence type="predicted"/>
<evidence type="ECO:0000313" key="4">
    <source>
        <dbReference type="EMBL" id="PJE76057.1"/>
    </source>
</evidence>
<dbReference type="GO" id="GO:0016779">
    <property type="term" value="F:nucleotidyltransferase activity"/>
    <property type="evidence" value="ECO:0007669"/>
    <property type="project" value="UniProtKB-KW"/>
</dbReference>
<dbReference type="Proteomes" id="UP000231152">
    <property type="component" value="Unassembled WGS sequence"/>
</dbReference>
<dbReference type="InterPro" id="IPR025877">
    <property type="entry name" value="MobA-like_NTP_Trfase"/>
</dbReference>
<accession>A0A2M8LF29</accession>
<dbReference type="EMBL" id="PFET01000006">
    <property type="protein sequence ID" value="PJE76057.1"/>
    <property type="molecule type" value="Genomic_DNA"/>
</dbReference>